<comment type="similarity">
    <text evidence="1">Belongs to the short-chain dehydrogenases/reductases (SDR) family.</text>
</comment>
<keyword evidence="3" id="KW-1185">Reference proteome</keyword>
<evidence type="ECO:0000313" key="2">
    <source>
        <dbReference type="EMBL" id="KAL2610529.1"/>
    </source>
</evidence>
<comment type="caution">
    <text evidence="2">The sequence shown here is derived from an EMBL/GenBank/DDBJ whole genome shotgun (WGS) entry which is preliminary data.</text>
</comment>
<dbReference type="Pfam" id="PF00106">
    <property type="entry name" value="adh_short"/>
    <property type="match status" value="1"/>
</dbReference>
<dbReference type="AlphaFoldDB" id="A0ABD1XP32"/>
<sequence length="326" mass="35103">MGWLWGKSSNGFGASTTAEEATEGIDASGLTAVVTGAFKGIGVHTARTLAKRGAHVIMAGRNLTDGAAARQGILNDIPEAKVEVMELDLASFDSVRAFAKEYSRKDLPLNILINNAGVMGNPFTLSKDGIELQFATNHLGHFLLTNLLLDNLKKTAQSSGVESRIVNVSSIGHAWTYSGGIRWGKLNEKKGYQALKGYGQSKVANICHAKELARRLKEEGANVTANSLHPGPINTDIQRHTHVIGAAMRLVGVFMKTVPQESYKSFHLPVFYSGAATTCYVALHPNVKGVSGEYFNNCNIAQPSSNAMNSEIAKRLWDVSVEMTSK</sequence>
<organism evidence="2 3">
    <name type="scientific">Riccia fluitans</name>
    <dbReference type="NCBI Taxonomy" id="41844"/>
    <lineage>
        <taxon>Eukaryota</taxon>
        <taxon>Viridiplantae</taxon>
        <taxon>Streptophyta</taxon>
        <taxon>Embryophyta</taxon>
        <taxon>Marchantiophyta</taxon>
        <taxon>Marchantiopsida</taxon>
        <taxon>Marchantiidae</taxon>
        <taxon>Marchantiales</taxon>
        <taxon>Ricciaceae</taxon>
        <taxon>Riccia</taxon>
    </lineage>
</organism>
<dbReference type="PRINTS" id="PR00080">
    <property type="entry name" value="SDRFAMILY"/>
</dbReference>
<evidence type="ECO:0000256" key="1">
    <source>
        <dbReference type="RuleBase" id="RU000363"/>
    </source>
</evidence>
<gene>
    <name evidence="2" type="ORF">R1flu_029102</name>
</gene>
<name>A0ABD1XP32_9MARC</name>
<proteinExistence type="inferred from homology"/>
<reference evidence="2 3" key="1">
    <citation type="submission" date="2024-09" db="EMBL/GenBank/DDBJ databases">
        <title>Chromosome-scale assembly of Riccia fluitans.</title>
        <authorList>
            <person name="Paukszto L."/>
            <person name="Sawicki J."/>
            <person name="Karawczyk K."/>
            <person name="Piernik-Szablinska J."/>
            <person name="Szczecinska M."/>
            <person name="Mazdziarz M."/>
        </authorList>
    </citation>
    <scope>NUCLEOTIDE SEQUENCE [LARGE SCALE GENOMIC DNA]</scope>
    <source>
        <strain evidence="2">Rf_01</strain>
        <tissue evidence="2">Aerial parts of the thallus</tissue>
    </source>
</reference>
<dbReference type="PANTHER" id="PTHR48476">
    <property type="entry name" value="SHORT-CHAIN DEHYDROGENASE TIC 32, CHLOROPLASTIC-LIKE"/>
    <property type="match status" value="1"/>
</dbReference>
<dbReference type="Proteomes" id="UP001605036">
    <property type="component" value="Unassembled WGS sequence"/>
</dbReference>
<dbReference type="InterPro" id="IPR036291">
    <property type="entry name" value="NAD(P)-bd_dom_sf"/>
</dbReference>
<dbReference type="SUPFAM" id="SSF51735">
    <property type="entry name" value="NAD(P)-binding Rossmann-fold domains"/>
    <property type="match status" value="1"/>
</dbReference>
<dbReference type="InterPro" id="IPR002347">
    <property type="entry name" value="SDR_fam"/>
</dbReference>
<dbReference type="InterPro" id="IPR055280">
    <property type="entry name" value="TIC32"/>
</dbReference>
<dbReference type="PRINTS" id="PR00081">
    <property type="entry name" value="GDHRDH"/>
</dbReference>
<accession>A0ABD1XP32</accession>
<dbReference type="CDD" id="cd05327">
    <property type="entry name" value="retinol-DH_like_SDR_c_like"/>
    <property type="match status" value="1"/>
</dbReference>
<protein>
    <submittedName>
        <fullName evidence="2">Uncharacterized protein</fullName>
    </submittedName>
</protein>
<evidence type="ECO:0000313" key="3">
    <source>
        <dbReference type="Proteomes" id="UP001605036"/>
    </source>
</evidence>
<dbReference type="Gene3D" id="3.40.50.720">
    <property type="entry name" value="NAD(P)-binding Rossmann-like Domain"/>
    <property type="match status" value="1"/>
</dbReference>
<dbReference type="EMBL" id="JBHFFA010000008">
    <property type="protein sequence ID" value="KAL2610529.1"/>
    <property type="molecule type" value="Genomic_DNA"/>
</dbReference>
<dbReference type="PANTHER" id="PTHR48476:SF1">
    <property type="entry name" value="SHORT-CHAIN DEHYDROGENASE TIC 32, CHLOROPLASTIC-LIKE"/>
    <property type="match status" value="1"/>
</dbReference>